<gene>
    <name evidence="1" type="ORF">OXX778_LOCUS10189</name>
</gene>
<dbReference type="AlphaFoldDB" id="A0A813XVW3"/>
<keyword evidence="2" id="KW-1185">Reference proteome</keyword>
<dbReference type="GO" id="GO:0032007">
    <property type="term" value="P:negative regulation of TOR signaling"/>
    <property type="evidence" value="ECO:0007669"/>
    <property type="project" value="TreeGrafter"/>
</dbReference>
<organism evidence="1 2">
    <name type="scientific">Brachionus calyciflorus</name>
    <dbReference type="NCBI Taxonomy" id="104777"/>
    <lineage>
        <taxon>Eukaryota</taxon>
        <taxon>Metazoa</taxon>
        <taxon>Spiralia</taxon>
        <taxon>Gnathifera</taxon>
        <taxon>Rotifera</taxon>
        <taxon>Eurotatoria</taxon>
        <taxon>Monogononta</taxon>
        <taxon>Pseudotrocha</taxon>
        <taxon>Ploima</taxon>
        <taxon>Brachionidae</taxon>
        <taxon>Brachionus</taxon>
    </lineage>
</organism>
<dbReference type="OrthoDB" id="10380094at2759"/>
<reference evidence="1" key="1">
    <citation type="submission" date="2021-02" db="EMBL/GenBank/DDBJ databases">
        <authorList>
            <person name="Nowell W R."/>
        </authorList>
    </citation>
    <scope>NUCLEOTIDE SEQUENCE</scope>
    <source>
        <strain evidence="1">Ploen Becks lab</strain>
    </source>
</reference>
<sequence length="361" mass="42237">METTSQPMEKSKKPISLKSFLDSKKIDTKKLREYFLENFSNIPQELRLILWKIVLGISSPFHQQSSDVDKLLKENFSYLNHIIQKVLEIKTQDDQILNYYIYLLDKDSLPICNFEECLREGTSFMLIYKQLNEILDDQSEYETYYIAVEIYENLKKNIKKLTEKFESCLSSETLNRQLIDQLNIEPFLECGLAGFFKDLKMYHIIWDRVAMGEYEMLVCVLLSFLESCKEEQLKCMKTLQNTEFNSIKSKFSLDESKILKRTTKYYRNFHTNPLLCDLIVKYFNLKQDKTDASEGKTLYDINPSNVPNMITTSAPQDLTSDLIGSFVQNFSNEILNLVNNDQNSIAHAKKTHSSKSIITRH</sequence>
<accession>A0A813XVW3</accession>
<dbReference type="Proteomes" id="UP000663879">
    <property type="component" value="Unassembled WGS sequence"/>
</dbReference>
<dbReference type="EMBL" id="CAJNOC010001586">
    <property type="protein sequence ID" value="CAF0876339.1"/>
    <property type="molecule type" value="Genomic_DNA"/>
</dbReference>
<protein>
    <recommendedName>
        <fullName evidence="3">TBC1 domain family member 7</fullName>
    </recommendedName>
</protein>
<comment type="caution">
    <text evidence="1">The sequence shown here is derived from an EMBL/GenBank/DDBJ whole genome shotgun (WGS) entry which is preliminary data.</text>
</comment>
<evidence type="ECO:0000313" key="1">
    <source>
        <dbReference type="EMBL" id="CAF0876339.1"/>
    </source>
</evidence>
<name>A0A813XVW3_9BILA</name>
<dbReference type="GO" id="GO:0005096">
    <property type="term" value="F:GTPase activator activity"/>
    <property type="evidence" value="ECO:0007669"/>
    <property type="project" value="TreeGrafter"/>
</dbReference>
<dbReference type="Gene3D" id="1.10.10.750">
    <property type="entry name" value="Ypt/Rab-GAP domain of gyp1p, domain 1"/>
    <property type="match status" value="1"/>
</dbReference>
<dbReference type="PANTHER" id="PTHR13530:SF3">
    <property type="entry name" value="TBC1 DOMAIN FAMILY MEMBER 7"/>
    <property type="match status" value="1"/>
</dbReference>
<evidence type="ECO:0008006" key="3">
    <source>
        <dbReference type="Google" id="ProtNLM"/>
    </source>
</evidence>
<proteinExistence type="predicted"/>
<dbReference type="InterPro" id="IPR039842">
    <property type="entry name" value="TBC1D7"/>
</dbReference>
<dbReference type="PANTHER" id="PTHR13530">
    <property type="entry name" value="TBC1 DOMAIN FAMILY MEMBER 7"/>
    <property type="match status" value="1"/>
</dbReference>
<evidence type="ECO:0000313" key="2">
    <source>
        <dbReference type="Proteomes" id="UP000663879"/>
    </source>
</evidence>